<feature type="transmembrane region" description="Helical" evidence="1">
    <location>
        <begin position="85"/>
        <end position="106"/>
    </location>
</feature>
<proteinExistence type="predicted"/>
<keyword evidence="1" id="KW-0812">Transmembrane</keyword>
<dbReference type="Pfam" id="PF09842">
    <property type="entry name" value="DUF2069"/>
    <property type="match status" value="1"/>
</dbReference>
<reference evidence="2 3" key="1">
    <citation type="submission" date="2018-05" db="EMBL/GenBank/DDBJ databases">
        <title>Integrated omic analyses show evidence that a Ca. Accumulibacter phosphatis strain performs denitrification under micro-aerobic conditions.</title>
        <authorList>
            <person name="Camejo P.Y."/>
            <person name="Katherine M.D."/>
            <person name="Daniel N.R."/>
        </authorList>
    </citation>
    <scope>NUCLEOTIDE SEQUENCE [LARGE SCALE GENOMIC DNA]</scope>
    <source>
        <strain evidence="2">UW-LDO-IC</strain>
    </source>
</reference>
<accession>A0A369XSC7</accession>
<gene>
    <name evidence="2" type="ORF">DVS81_00640</name>
</gene>
<evidence type="ECO:0000313" key="3">
    <source>
        <dbReference type="Proteomes" id="UP000253831"/>
    </source>
</evidence>
<protein>
    <submittedName>
        <fullName evidence="2">DUF2069 domain-containing protein</fullName>
    </submittedName>
</protein>
<name>A0A369XSC7_9PROT</name>
<dbReference type="AlphaFoldDB" id="A0A369XSC7"/>
<feature type="transmembrane region" description="Helical" evidence="1">
    <location>
        <begin position="61"/>
        <end position="79"/>
    </location>
</feature>
<comment type="caution">
    <text evidence="2">The sequence shown here is derived from an EMBL/GenBank/DDBJ whole genome shotgun (WGS) entry which is preliminary data.</text>
</comment>
<sequence length="122" mass="13264">MIRALYLTACSSLIALIFLCLAWELRLAPVLPGGSWLALKCLPLLAPLFGILNGRRYSYQWASMLILLYFTEGIVRATTETGTGQALAIAETVLALTFFCASVAYARLTRPSAHQAEASARP</sequence>
<dbReference type="Proteomes" id="UP000253831">
    <property type="component" value="Unassembled WGS sequence"/>
</dbReference>
<organism evidence="2 3">
    <name type="scientific">Candidatus Accumulibacter meliphilus</name>
    <dbReference type="NCBI Taxonomy" id="2211374"/>
    <lineage>
        <taxon>Bacteria</taxon>
        <taxon>Pseudomonadati</taxon>
        <taxon>Pseudomonadota</taxon>
        <taxon>Betaproteobacteria</taxon>
        <taxon>Candidatus Accumulibacter</taxon>
    </lineage>
</organism>
<dbReference type="InterPro" id="IPR018643">
    <property type="entry name" value="DUF2069_membrane"/>
</dbReference>
<keyword evidence="1" id="KW-0472">Membrane</keyword>
<dbReference type="EMBL" id="QPGA01000001">
    <property type="protein sequence ID" value="RDE52315.1"/>
    <property type="molecule type" value="Genomic_DNA"/>
</dbReference>
<evidence type="ECO:0000313" key="2">
    <source>
        <dbReference type="EMBL" id="RDE52315.1"/>
    </source>
</evidence>
<feature type="transmembrane region" description="Helical" evidence="1">
    <location>
        <begin position="37"/>
        <end position="54"/>
    </location>
</feature>
<evidence type="ECO:0000256" key="1">
    <source>
        <dbReference type="SAM" id="Phobius"/>
    </source>
</evidence>
<keyword evidence="1" id="KW-1133">Transmembrane helix</keyword>